<dbReference type="AlphaFoldDB" id="A0A1H2C584"/>
<dbReference type="Pfam" id="PF00144">
    <property type="entry name" value="Beta-lactamase"/>
    <property type="match status" value="1"/>
</dbReference>
<sequence length="607" mass="67339">MRKNKWNCVIPVLSLFVLFNSACAQNPPLGKAYVVEENLVQNSTVLLNNASYLIPLQNLNTLKIASIHFTNQYASGFDSLLNKYSKADVFNGNDYTTGAGPNNINTLSADLKWYNTIVIQLNNNDVNNAQIINFITQNQKLKNVVIALFGNGSSFTKLNDVTAPIIWSERISAVSAYFSAQAIFGGVAITQKLSSTYAPHYAANMGFTTSKIRLQYTVPEDAGINSTNLLAIDDIAREAIAAHATPGCVVLVAKDGKVIFNKAYGYHTYDNLAPDKLTDIFDLASLTKVTATTMEVMRLTEQGKLNMDSTIGTYLPIVKGSNKADILLHELMTHQSGLVADIPTYEKLKPSDHSIDSSAAYPTKIVDNYYLRKNYFNDVMMPDILHSPLKTRGQYVYSDVSMVMMKEISETVTSTPLNDYVLQQFYLPLGMQTAGFHPLYRFPAKNIIPTEEDQVFRHTLLLGYVEDQTAALCGGVSGNAGLYADANDLAILYQMVLNKGMYGGVQYFKPETVDTFTAKYSNISRRGLGFDRWDPIIDRHYPSQLASPQTYGHTGYTGTCVWVDPKSNLVYIFLSNRVNPRVSDKLSSLRIRPRIQDAVYDAIAKGL</sequence>
<name>A0A1H2C584_MUCMA</name>
<keyword evidence="1" id="KW-0378">Hydrolase</keyword>
<protein>
    <submittedName>
        <fullName evidence="4">CubicO group peptidase, beta-lactamase class C family</fullName>
    </submittedName>
</protein>
<dbReference type="InterPro" id="IPR001466">
    <property type="entry name" value="Beta-lactam-related"/>
</dbReference>
<evidence type="ECO:0000256" key="2">
    <source>
        <dbReference type="SAM" id="SignalP"/>
    </source>
</evidence>
<dbReference type="InterPro" id="IPR050789">
    <property type="entry name" value="Diverse_Enzym_Activities"/>
</dbReference>
<keyword evidence="2" id="KW-0732">Signal</keyword>
<dbReference type="Proteomes" id="UP000199679">
    <property type="component" value="Chromosome I"/>
</dbReference>
<feature type="signal peptide" evidence="2">
    <location>
        <begin position="1"/>
        <end position="24"/>
    </location>
</feature>
<dbReference type="InterPro" id="IPR012338">
    <property type="entry name" value="Beta-lactam/transpept-like"/>
</dbReference>
<evidence type="ECO:0000313" key="5">
    <source>
        <dbReference type="Proteomes" id="UP000199679"/>
    </source>
</evidence>
<dbReference type="PANTHER" id="PTHR43283:SF11">
    <property type="entry name" value="BETA-LACTAMASE-RELATED DOMAIN-CONTAINING PROTEIN"/>
    <property type="match status" value="1"/>
</dbReference>
<feature type="domain" description="Beta-lactamase-related" evidence="3">
    <location>
        <begin position="232"/>
        <end position="584"/>
    </location>
</feature>
<evidence type="ECO:0000313" key="4">
    <source>
        <dbReference type="EMBL" id="SDT65603.1"/>
    </source>
</evidence>
<accession>A0A1H2C584</accession>
<dbReference type="RefSeq" id="WP_091378895.1">
    <property type="nucleotide sequence ID" value="NZ_LT629740.1"/>
</dbReference>
<organism evidence="4 5">
    <name type="scientific">Mucilaginibacter mallensis</name>
    <dbReference type="NCBI Taxonomy" id="652787"/>
    <lineage>
        <taxon>Bacteria</taxon>
        <taxon>Pseudomonadati</taxon>
        <taxon>Bacteroidota</taxon>
        <taxon>Sphingobacteriia</taxon>
        <taxon>Sphingobacteriales</taxon>
        <taxon>Sphingobacteriaceae</taxon>
        <taxon>Mucilaginibacter</taxon>
    </lineage>
</organism>
<dbReference type="GO" id="GO:0016787">
    <property type="term" value="F:hydrolase activity"/>
    <property type="evidence" value="ECO:0007669"/>
    <property type="project" value="UniProtKB-KW"/>
</dbReference>
<feature type="chain" id="PRO_5009270744" evidence="2">
    <location>
        <begin position="25"/>
        <end position="607"/>
    </location>
</feature>
<dbReference type="EMBL" id="LT629740">
    <property type="protein sequence ID" value="SDT65603.1"/>
    <property type="molecule type" value="Genomic_DNA"/>
</dbReference>
<gene>
    <name evidence="4" type="ORF">SAMN05216490_4640</name>
</gene>
<dbReference type="OrthoDB" id="9805821at2"/>
<keyword evidence="5" id="KW-1185">Reference proteome</keyword>
<proteinExistence type="predicted"/>
<reference evidence="4 5" key="1">
    <citation type="submission" date="2016-10" db="EMBL/GenBank/DDBJ databases">
        <authorList>
            <person name="de Groot N.N."/>
        </authorList>
    </citation>
    <scope>NUCLEOTIDE SEQUENCE [LARGE SCALE GENOMIC DNA]</scope>
    <source>
        <strain evidence="4 5">MP1X4</strain>
    </source>
</reference>
<evidence type="ECO:0000256" key="1">
    <source>
        <dbReference type="ARBA" id="ARBA00022801"/>
    </source>
</evidence>
<dbReference type="SUPFAM" id="SSF56601">
    <property type="entry name" value="beta-lactamase/transpeptidase-like"/>
    <property type="match status" value="1"/>
</dbReference>
<dbReference type="Gene3D" id="3.40.710.10">
    <property type="entry name" value="DD-peptidase/beta-lactamase superfamily"/>
    <property type="match status" value="1"/>
</dbReference>
<evidence type="ECO:0000259" key="3">
    <source>
        <dbReference type="Pfam" id="PF00144"/>
    </source>
</evidence>
<dbReference type="STRING" id="652787.SAMN05216490_4640"/>
<dbReference type="PANTHER" id="PTHR43283">
    <property type="entry name" value="BETA-LACTAMASE-RELATED"/>
    <property type="match status" value="1"/>
</dbReference>